<sequence>MELPLPPRLIPGTSYCIVCKDVSNLSLHAFPRRPADRQRWLGVLQLTEEIMKQKPKPKVCAAHFHLTCFSKSATSVPRLLPGALPNKLPYKVERETSVSTVNEAKDKYSLLPAQLTQLESSSRTQAVDERTSLGGDPTLPIIDDCSTCFMMFASDDIENVSRNIPIMDEYSFLTTPTGIDVELPIIGECSSVPTSLLNTYSPSN</sequence>
<dbReference type="GO" id="GO:0003677">
    <property type="term" value="F:DNA binding"/>
    <property type="evidence" value="ECO:0007669"/>
    <property type="project" value="UniProtKB-UniRule"/>
</dbReference>
<protein>
    <submittedName>
        <fullName evidence="7">THAP domain</fullName>
    </submittedName>
</protein>
<evidence type="ECO:0000313" key="7">
    <source>
        <dbReference type="EMBL" id="KAK9738410.1"/>
    </source>
</evidence>
<gene>
    <name evidence="7" type="ORF">QE152_g9930</name>
</gene>
<dbReference type="Pfam" id="PF05485">
    <property type="entry name" value="THAP"/>
    <property type="match status" value="1"/>
</dbReference>
<accession>A0AAW1LV78</accession>
<dbReference type="InterPro" id="IPR006612">
    <property type="entry name" value="THAP_Znf"/>
</dbReference>
<dbReference type="GO" id="GO:0008270">
    <property type="term" value="F:zinc ion binding"/>
    <property type="evidence" value="ECO:0007669"/>
    <property type="project" value="UniProtKB-KW"/>
</dbReference>
<evidence type="ECO:0000256" key="3">
    <source>
        <dbReference type="ARBA" id="ARBA00022833"/>
    </source>
</evidence>
<dbReference type="SUPFAM" id="SSF57716">
    <property type="entry name" value="Glucocorticoid receptor-like (DNA-binding domain)"/>
    <property type="match status" value="1"/>
</dbReference>
<keyword evidence="1" id="KW-0479">Metal-binding</keyword>
<proteinExistence type="predicted"/>
<dbReference type="AlphaFoldDB" id="A0AAW1LV78"/>
<evidence type="ECO:0000256" key="5">
    <source>
        <dbReference type="PROSITE-ProRule" id="PRU00309"/>
    </source>
</evidence>
<keyword evidence="8" id="KW-1185">Reference proteome</keyword>
<evidence type="ECO:0000256" key="1">
    <source>
        <dbReference type="ARBA" id="ARBA00022723"/>
    </source>
</evidence>
<evidence type="ECO:0000256" key="4">
    <source>
        <dbReference type="ARBA" id="ARBA00023125"/>
    </source>
</evidence>
<evidence type="ECO:0000256" key="2">
    <source>
        <dbReference type="ARBA" id="ARBA00022771"/>
    </source>
</evidence>
<name>A0AAW1LV78_POPJA</name>
<reference evidence="7 8" key="1">
    <citation type="journal article" date="2024" name="BMC Genomics">
        <title>De novo assembly and annotation of Popillia japonica's genome with initial clues to its potential as an invasive pest.</title>
        <authorList>
            <person name="Cucini C."/>
            <person name="Boschi S."/>
            <person name="Funari R."/>
            <person name="Cardaioli E."/>
            <person name="Iannotti N."/>
            <person name="Marturano G."/>
            <person name="Paoli F."/>
            <person name="Bruttini M."/>
            <person name="Carapelli A."/>
            <person name="Frati F."/>
            <person name="Nardi F."/>
        </authorList>
    </citation>
    <scope>NUCLEOTIDE SEQUENCE [LARGE SCALE GENOMIC DNA]</scope>
    <source>
        <strain evidence="7">DMR45628</strain>
    </source>
</reference>
<comment type="caution">
    <text evidence="7">The sequence shown here is derived from an EMBL/GenBank/DDBJ whole genome shotgun (WGS) entry which is preliminary data.</text>
</comment>
<keyword evidence="3" id="KW-0862">Zinc</keyword>
<dbReference type="InterPro" id="IPR038441">
    <property type="entry name" value="THAP_Znf_sf"/>
</dbReference>
<organism evidence="7 8">
    <name type="scientific">Popillia japonica</name>
    <name type="common">Japanese beetle</name>
    <dbReference type="NCBI Taxonomy" id="7064"/>
    <lineage>
        <taxon>Eukaryota</taxon>
        <taxon>Metazoa</taxon>
        <taxon>Ecdysozoa</taxon>
        <taxon>Arthropoda</taxon>
        <taxon>Hexapoda</taxon>
        <taxon>Insecta</taxon>
        <taxon>Pterygota</taxon>
        <taxon>Neoptera</taxon>
        <taxon>Endopterygota</taxon>
        <taxon>Coleoptera</taxon>
        <taxon>Polyphaga</taxon>
        <taxon>Scarabaeiformia</taxon>
        <taxon>Scarabaeidae</taxon>
        <taxon>Rutelinae</taxon>
        <taxon>Popillia</taxon>
    </lineage>
</organism>
<keyword evidence="2 5" id="KW-0863">Zinc-finger</keyword>
<dbReference type="Proteomes" id="UP001458880">
    <property type="component" value="Unassembled WGS sequence"/>
</dbReference>
<feature type="domain" description="THAP-type" evidence="6">
    <location>
        <begin position="10"/>
        <end position="88"/>
    </location>
</feature>
<dbReference type="PROSITE" id="PS50950">
    <property type="entry name" value="ZF_THAP"/>
    <property type="match status" value="1"/>
</dbReference>
<dbReference type="Gene3D" id="6.20.210.20">
    <property type="entry name" value="THAP domain"/>
    <property type="match status" value="1"/>
</dbReference>
<dbReference type="EMBL" id="JASPKY010000087">
    <property type="protein sequence ID" value="KAK9738410.1"/>
    <property type="molecule type" value="Genomic_DNA"/>
</dbReference>
<keyword evidence="4 5" id="KW-0238">DNA-binding</keyword>
<dbReference type="SMART" id="SM00692">
    <property type="entry name" value="DM3"/>
    <property type="match status" value="1"/>
</dbReference>
<evidence type="ECO:0000313" key="8">
    <source>
        <dbReference type="Proteomes" id="UP001458880"/>
    </source>
</evidence>
<evidence type="ECO:0000259" key="6">
    <source>
        <dbReference type="PROSITE" id="PS50950"/>
    </source>
</evidence>
<dbReference type="SMART" id="SM00980">
    <property type="entry name" value="THAP"/>
    <property type="match status" value="1"/>
</dbReference>